<sequence>MASSNISDLKITLAKPTFVLPAFSGPYSEREATIAPEEYETAERLKTLLDNGQEAEVLKELEGYYDLELSPAMLTLKAQIYFSLKQFAKAEKTFLAVLSRKPQLVRVHRDLGQLYLIQEQYKLARHYFSEAIALGSNDAMVHGQLAYLNLKLYGAFSAITSYQQAMTLQPEEVQWQQGLLTALSEAKMYESAQALLAQLIEKNPADKELWLNQAVLAIDSNNMKQALASIEMAILLGDDTGNNLKTAAQLHLQMHSYDRALVLISQHLDKSALDMVMLNEYLIWLKQAKMWQQADKLLVNLADKVNKMSVNEQSIYFNHKATIANQNKQYQKAKNYYQTALEKDPTNGDALINFAFFSVEREDFIIAELLFNRAEVLPAKAKQALLGKAQLYLDKQEHQAALSVLQKAYGRFPDLHYLPEQMQIIKSIIRTESKTTS</sequence>
<organism evidence="2 3">
    <name type="scientific">Colwellia asteriadis</name>
    <dbReference type="NCBI Taxonomy" id="517723"/>
    <lineage>
        <taxon>Bacteria</taxon>
        <taxon>Pseudomonadati</taxon>
        <taxon>Pseudomonadota</taxon>
        <taxon>Gammaproteobacteria</taxon>
        <taxon>Alteromonadales</taxon>
        <taxon>Colwelliaceae</taxon>
        <taxon>Colwellia</taxon>
    </lineage>
</organism>
<dbReference type="PROSITE" id="PS50005">
    <property type="entry name" value="TPR"/>
    <property type="match status" value="2"/>
</dbReference>
<dbReference type="InterPro" id="IPR019734">
    <property type="entry name" value="TPR_rpt"/>
</dbReference>
<dbReference type="InterPro" id="IPR011990">
    <property type="entry name" value="TPR-like_helical_dom_sf"/>
</dbReference>
<accession>A0ABN1L2F8</accession>
<protein>
    <recommendedName>
        <fullName evidence="4">Tetratricopeptide repeat protein</fullName>
    </recommendedName>
</protein>
<evidence type="ECO:0008006" key="4">
    <source>
        <dbReference type="Google" id="ProtNLM"/>
    </source>
</evidence>
<dbReference type="Proteomes" id="UP001500021">
    <property type="component" value="Unassembled WGS sequence"/>
</dbReference>
<dbReference type="PANTHER" id="PTHR12558">
    <property type="entry name" value="CELL DIVISION CYCLE 16,23,27"/>
    <property type="match status" value="1"/>
</dbReference>
<keyword evidence="1" id="KW-0802">TPR repeat</keyword>
<name>A0ABN1L2F8_9GAMM</name>
<gene>
    <name evidence="2" type="ORF">GCM10009111_01760</name>
</gene>
<dbReference type="SMART" id="SM00028">
    <property type="entry name" value="TPR"/>
    <property type="match status" value="6"/>
</dbReference>
<comment type="caution">
    <text evidence="2">The sequence shown here is derived from an EMBL/GenBank/DDBJ whole genome shotgun (WGS) entry which is preliminary data.</text>
</comment>
<dbReference type="EMBL" id="BAAAFA010000001">
    <property type="protein sequence ID" value="GAA0810589.1"/>
    <property type="molecule type" value="Genomic_DNA"/>
</dbReference>
<evidence type="ECO:0000256" key="1">
    <source>
        <dbReference type="PROSITE-ProRule" id="PRU00339"/>
    </source>
</evidence>
<dbReference type="Pfam" id="PF13432">
    <property type="entry name" value="TPR_16"/>
    <property type="match status" value="3"/>
</dbReference>
<proteinExistence type="predicted"/>
<feature type="repeat" description="TPR" evidence="1">
    <location>
        <begin position="105"/>
        <end position="138"/>
    </location>
</feature>
<dbReference type="PANTHER" id="PTHR12558:SF13">
    <property type="entry name" value="CELL DIVISION CYCLE PROTEIN 27 HOMOLOG"/>
    <property type="match status" value="1"/>
</dbReference>
<feature type="repeat" description="TPR" evidence="1">
    <location>
        <begin position="314"/>
        <end position="347"/>
    </location>
</feature>
<evidence type="ECO:0000313" key="2">
    <source>
        <dbReference type="EMBL" id="GAA0810589.1"/>
    </source>
</evidence>
<evidence type="ECO:0000313" key="3">
    <source>
        <dbReference type="Proteomes" id="UP001500021"/>
    </source>
</evidence>
<reference evidence="2 3" key="1">
    <citation type="journal article" date="2019" name="Int. J. Syst. Evol. Microbiol.">
        <title>The Global Catalogue of Microorganisms (GCM) 10K type strain sequencing project: providing services to taxonomists for standard genome sequencing and annotation.</title>
        <authorList>
            <consortium name="The Broad Institute Genomics Platform"/>
            <consortium name="The Broad Institute Genome Sequencing Center for Infectious Disease"/>
            <person name="Wu L."/>
            <person name="Ma J."/>
        </authorList>
    </citation>
    <scope>NUCLEOTIDE SEQUENCE [LARGE SCALE GENOMIC DNA]</scope>
    <source>
        <strain evidence="2 3">JCM 15608</strain>
    </source>
</reference>
<dbReference type="Gene3D" id="1.25.40.10">
    <property type="entry name" value="Tetratricopeptide repeat domain"/>
    <property type="match status" value="2"/>
</dbReference>
<dbReference type="Pfam" id="PF13181">
    <property type="entry name" value="TPR_8"/>
    <property type="match status" value="1"/>
</dbReference>
<keyword evidence="3" id="KW-1185">Reference proteome</keyword>
<dbReference type="SUPFAM" id="SSF48452">
    <property type="entry name" value="TPR-like"/>
    <property type="match status" value="2"/>
</dbReference>